<organism evidence="2 3">
    <name type="scientific">Spirodela intermedia</name>
    <name type="common">Intermediate duckweed</name>
    <dbReference type="NCBI Taxonomy" id="51605"/>
    <lineage>
        <taxon>Eukaryota</taxon>
        <taxon>Viridiplantae</taxon>
        <taxon>Streptophyta</taxon>
        <taxon>Embryophyta</taxon>
        <taxon>Tracheophyta</taxon>
        <taxon>Spermatophyta</taxon>
        <taxon>Magnoliopsida</taxon>
        <taxon>Liliopsida</taxon>
        <taxon>Araceae</taxon>
        <taxon>Lemnoideae</taxon>
        <taxon>Spirodela</taxon>
    </lineage>
</organism>
<keyword evidence="3" id="KW-1185">Reference proteome</keyword>
<dbReference type="InterPro" id="IPR014560">
    <property type="entry name" value="UCP030333_Alba"/>
</dbReference>
<evidence type="ECO:0000313" key="3">
    <source>
        <dbReference type="Proteomes" id="UP000663760"/>
    </source>
</evidence>
<evidence type="ECO:0000259" key="1">
    <source>
        <dbReference type="Pfam" id="PF01918"/>
    </source>
</evidence>
<reference evidence="2" key="1">
    <citation type="submission" date="2020-02" db="EMBL/GenBank/DDBJ databases">
        <authorList>
            <person name="Scholz U."/>
            <person name="Mascher M."/>
            <person name="Fiebig A."/>
        </authorList>
    </citation>
    <scope>NUCLEOTIDE SEQUENCE</scope>
</reference>
<name>A0A7I8L3X7_SPIIN</name>
<dbReference type="Gene3D" id="3.30.110.20">
    <property type="entry name" value="Alba-like domain"/>
    <property type="match status" value="1"/>
</dbReference>
<feature type="domain" description="DNA/RNA-binding protein Alba-like" evidence="1">
    <location>
        <begin position="35"/>
        <end position="97"/>
    </location>
</feature>
<dbReference type="PANTHER" id="PTHR31947">
    <property type="entry name" value="DNA/RNA-BINDING PROTEIN ALBA 3"/>
    <property type="match status" value="1"/>
</dbReference>
<protein>
    <recommendedName>
        <fullName evidence="1">DNA/RNA-binding protein Alba-like domain-containing protein</fullName>
    </recommendedName>
</protein>
<sequence length="142" mass="15554">MEVVVVAEEVNRPAKVVDDVKETPENGIGLVIPSNRIQVSSGKKPVRFYVNLAKRIIHQHNEVVLSALGKAIGTVVSISEILKATGWATEKKISTSTIESKDENRGRLIHKAKLEILLGKAEHFDDLMGAGRHAEPSEVQKN</sequence>
<dbReference type="InterPro" id="IPR002775">
    <property type="entry name" value="DNA/RNA-bd_Alba-like"/>
</dbReference>
<dbReference type="Proteomes" id="UP000663760">
    <property type="component" value="Chromosome 10"/>
</dbReference>
<evidence type="ECO:0000313" key="2">
    <source>
        <dbReference type="EMBL" id="CAA7404078.1"/>
    </source>
</evidence>
<dbReference type="AlphaFoldDB" id="A0A7I8L3X7"/>
<dbReference type="SUPFAM" id="SSF82704">
    <property type="entry name" value="AlbA-like"/>
    <property type="match status" value="1"/>
</dbReference>
<gene>
    <name evidence="2" type="ORF">SI8410_10014756</name>
</gene>
<dbReference type="InterPro" id="IPR036882">
    <property type="entry name" value="Alba-like_dom_sf"/>
</dbReference>
<dbReference type="OrthoDB" id="1699369at2759"/>
<dbReference type="PANTHER" id="PTHR31947:SF36">
    <property type="entry name" value="DNA_RNA-BINDING PROTEIN ALBA-LIKE DOMAIN-CONTAINING PROTEIN"/>
    <property type="match status" value="1"/>
</dbReference>
<dbReference type="GO" id="GO:0005634">
    <property type="term" value="C:nucleus"/>
    <property type="evidence" value="ECO:0007669"/>
    <property type="project" value="TreeGrafter"/>
</dbReference>
<proteinExistence type="predicted"/>
<dbReference type="GO" id="GO:0003723">
    <property type="term" value="F:RNA binding"/>
    <property type="evidence" value="ECO:0007669"/>
    <property type="project" value="TreeGrafter"/>
</dbReference>
<dbReference type="Pfam" id="PF01918">
    <property type="entry name" value="Alba"/>
    <property type="match status" value="1"/>
</dbReference>
<accession>A0A7I8L3X7</accession>
<dbReference type="EMBL" id="LR746273">
    <property type="protein sequence ID" value="CAA7404078.1"/>
    <property type="molecule type" value="Genomic_DNA"/>
</dbReference>